<organism evidence="7 8">
    <name type="scientific">Flavobacterium sangjuense</name>
    <dbReference type="NCBI Taxonomy" id="2518177"/>
    <lineage>
        <taxon>Bacteria</taxon>
        <taxon>Pseudomonadati</taxon>
        <taxon>Bacteroidota</taxon>
        <taxon>Flavobacteriia</taxon>
        <taxon>Flavobacteriales</taxon>
        <taxon>Flavobacteriaceae</taxon>
        <taxon>Flavobacterium</taxon>
    </lineage>
</organism>
<evidence type="ECO:0000256" key="3">
    <source>
        <dbReference type="ARBA" id="ARBA00022691"/>
    </source>
</evidence>
<evidence type="ECO:0000259" key="5">
    <source>
        <dbReference type="Pfam" id="PF00891"/>
    </source>
</evidence>
<reference evidence="7 8" key="1">
    <citation type="submission" date="2019-04" db="EMBL/GenBank/DDBJ databases">
        <title>Flavobacterium sp. GS03.</title>
        <authorList>
            <person name="Kim H."/>
        </authorList>
    </citation>
    <scope>NUCLEOTIDE SEQUENCE [LARGE SCALE GENOMIC DNA]</scope>
    <source>
        <strain evidence="7 8">GS03</strain>
    </source>
</reference>
<feature type="domain" description="O-methyltransferase dimerisation" evidence="6">
    <location>
        <begin position="16"/>
        <end position="93"/>
    </location>
</feature>
<dbReference type="Gene3D" id="3.40.50.150">
    <property type="entry name" value="Vaccinia Virus protein VP39"/>
    <property type="match status" value="1"/>
</dbReference>
<dbReference type="GO" id="GO:0046983">
    <property type="term" value="F:protein dimerization activity"/>
    <property type="evidence" value="ECO:0007669"/>
    <property type="project" value="InterPro"/>
</dbReference>
<name>A0A4P7PRZ1_9FLAO</name>
<dbReference type="GO" id="GO:0032259">
    <property type="term" value="P:methylation"/>
    <property type="evidence" value="ECO:0007669"/>
    <property type="project" value="UniProtKB-KW"/>
</dbReference>
<dbReference type="EC" id="2.1.1.302" evidence="7"/>
<dbReference type="GO" id="GO:0008171">
    <property type="term" value="F:O-methyltransferase activity"/>
    <property type="evidence" value="ECO:0007669"/>
    <property type="project" value="InterPro"/>
</dbReference>
<dbReference type="Gene3D" id="1.10.10.10">
    <property type="entry name" value="Winged helix-like DNA-binding domain superfamily/Winged helix DNA-binding domain"/>
    <property type="match status" value="1"/>
</dbReference>
<dbReference type="InterPro" id="IPR029063">
    <property type="entry name" value="SAM-dependent_MTases_sf"/>
</dbReference>
<dbReference type="OrthoDB" id="9766840at2"/>
<dbReference type="SUPFAM" id="SSF46785">
    <property type="entry name" value="Winged helix' DNA-binding domain"/>
    <property type="match status" value="1"/>
</dbReference>
<dbReference type="InterPro" id="IPR012967">
    <property type="entry name" value="COMT_dimerisation"/>
</dbReference>
<dbReference type="PIRSF" id="PIRSF005739">
    <property type="entry name" value="O-mtase"/>
    <property type="match status" value="1"/>
</dbReference>
<keyword evidence="1 7" id="KW-0489">Methyltransferase</keyword>
<feature type="domain" description="O-methyltransferase C-terminal" evidence="5">
    <location>
        <begin position="119"/>
        <end position="329"/>
    </location>
</feature>
<dbReference type="KEGG" id="fsn:GS03_01165"/>
<evidence type="ECO:0000313" key="8">
    <source>
        <dbReference type="Proteomes" id="UP000296862"/>
    </source>
</evidence>
<dbReference type="Proteomes" id="UP000296862">
    <property type="component" value="Chromosome"/>
</dbReference>
<dbReference type="InterPro" id="IPR016461">
    <property type="entry name" value="COMT-like"/>
</dbReference>
<dbReference type="RefSeq" id="WP_136151615.1">
    <property type="nucleotide sequence ID" value="NZ_CP038810.1"/>
</dbReference>
<evidence type="ECO:0000259" key="6">
    <source>
        <dbReference type="Pfam" id="PF08100"/>
    </source>
</evidence>
<dbReference type="InterPro" id="IPR036388">
    <property type="entry name" value="WH-like_DNA-bd_sf"/>
</dbReference>
<protein>
    <submittedName>
        <fullName evidence="7">3-hydroxy-5-methyl-1-naphthoate 3-O-methyltransferase</fullName>
        <ecNumber evidence="7">2.1.1.302</ecNumber>
    </submittedName>
</protein>
<dbReference type="Pfam" id="PF00891">
    <property type="entry name" value="Methyltransf_2"/>
    <property type="match status" value="1"/>
</dbReference>
<evidence type="ECO:0000256" key="1">
    <source>
        <dbReference type="ARBA" id="ARBA00022603"/>
    </source>
</evidence>
<accession>A0A4P7PRZ1</accession>
<dbReference type="Pfam" id="PF08100">
    <property type="entry name" value="Dimerisation"/>
    <property type="match status" value="1"/>
</dbReference>
<keyword evidence="2 7" id="KW-0808">Transferase</keyword>
<evidence type="ECO:0000313" key="7">
    <source>
        <dbReference type="EMBL" id="QBZ97667.1"/>
    </source>
</evidence>
<dbReference type="InterPro" id="IPR001077">
    <property type="entry name" value="COMT_C"/>
</dbReference>
<dbReference type="PROSITE" id="PS51683">
    <property type="entry name" value="SAM_OMT_II"/>
    <property type="match status" value="1"/>
</dbReference>
<dbReference type="AlphaFoldDB" id="A0A4P7PRZ1"/>
<proteinExistence type="predicted"/>
<dbReference type="EMBL" id="CP038810">
    <property type="protein sequence ID" value="QBZ97667.1"/>
    <property type="molecule type" value="Genomic_DNA"/>
</dbReference>
<gene>
    <name evidence="7" type="primary">aziB2</name>
    <name evidence="7" type="ORF">GS03_01165</name>
</gene>
<evidence type="ECO:0000256" key="4">
    <source>
        <dbReference type="PIRSR" id="PIRSR005739-1"/>
    </source>
</evidence>
<keyword evidence="3" id="KW-0949">S-adenosyl-L-methionine</keyword>
<keyword evidence="8" id="KW-1185">Reference proteome</keyword>
<sequence>MDNNTNQPTPQNIMQIGTAFWPSKVLLTAVKFELFTLLASQKSMTGAEIKKALSFQATDRHVYDFLDLLTGLGFLIRDGIWDTAKYSNSVDTDTFLDKNKPSYIGGILEMANDRLFRFWADLDEALLSGKPQNELKHSGKSMFEELYSDSARLKQFIHAMSGISVGNFMALANQFDFSPYKTLCDVGGAAGVLSIQVAKHNPHMSCTTLDLPAVETIAKETIAAQGMSDKVKTGSVDFFTDEFPKADVITMGMILHDWDLENKKMLIKKAYNALPEGGAFIAVEAIIDDERKKNVFGLSMSLNMLIEFGVAFDFTGADFESWVKEAGFKKVTIMPLAGPASAAIAIK</sequence>
<evidence type="ECO:0000256" key="2">
    <source>
        <dbReference type="ARBA" id="ARBA00022679"/>
    </source>
</evidence>
<dbReference type="InterPro" id="IPR036390">
    <property type="entry name" value="WH_DNA-bd_sf"/>
</dbReference>
<feature type="active site" description="Proton acceptor" evidence="4">
    <location>
        <position position="256"/>
    </location>
</feature>
<dbReference type="PANTHER" id="PTHR11746">
    <property type="entry name" value="O-METHYLTRANSFERASE"/>
    <property type="match status" value="1"/>
</dbReference>
<dbReference type="SUPFAM" id="SSF53335">
    <property type="entry name" value="S-adenosyl-L-methionine-dependent methyltransferases"/>
    <property type="match status" value="1"/>
</dbReference>